<evidence type="ECO:0000256" key="6">
    <source>
        <dbReference type="ARBA" id="ARBA00023136"/>
    </source>
</evidence>
<feature type="domain" description="J" evidence="8">
    <location>
        <begin position="19"/>
        <end position="67"/>
    </location>
</feature>
<evidence type="ECO:0000259" key="8">
    <source>
        <dbReference type="PROSITE" id="PS50076"/>
    </source>
</evidence>
<evidence type="ECO:0000256" key="3">
    <source>
        <dbReference type="ARBA" id="ARBA00022792"/>
    </source>
</evidence>
<proteinExistence type="inferred from homology"/>
<organism evidence="9">
    <name type="scientific">Phaeodactylum tricornutum</name>
    <name type="common">Diatom</name>
    <dbReference type="NCBI Taxonomy" id="2850"/>
    <lineage>
        <taxon>Eukaryota</taxon>
        <taxon>Sar</taxon>
        <taxon>Stramenopiles</taxon>
        <taxon>Ochrophyta</taxon>
        <taxon>Bacillariophyta</taxon>
        <taxon>Bacillariophyceae</taxon>
        <taxon>Bacillariophycidae</taxon>
        <taxon>Naviculales</taxon>
        <taxon>Phaeodactylaceae</taxon>
        <taxon>Phaeodactylum</taxon>
    </lineage>
</organism>
<evidence type="ECO:0000313" key="9">
    <source>
        <dbReference type="EMBL" id="CAG9280628.1"/>
    </source>
</evidence>
<dbReference type="GO" id="GO:0001405">
    <property type="term" value="C:PAM complex, Tim23 associated import motor"/>
    <property type="evidence" value="ECO:0007669"/>
    <property type="project" value="TreeGrafter"/>
</dbReference>
<comment type="subcellular location">
    <subcellularLocation>
        <location evidence="1">Mitochondrion inner membrane</location>
        <topology evidence="1">Single-pass membrane protein</topology>
    </subcellularLocation>
</comment>
<dbReference type="GO" id="GO:0030150">
    <property type="term" value="P:protein import into mitochondrial matrix"/>
    <property type="evidence" value="ECO:0007669"/>
    <property type="project" value="TreeGrafter"/>
</dbReference>
<evidence type="ECO:0000256" key="1">
    <source>
        <dbReference type="ARBA" id="ARBA00004434"/>
    </source>
</evidence>
<evidence type="ECO:0000256" key="4">
    <source>
        <dbReference type="ARBA" id="ARBA00022989"/>
    </source>
</evidence>
<keyword evidence="5" id="KW-0496">Mitochondrion</keyword>
<accession>A0A8J9S3B3</accession>
<dbReference type="EMBL" id="OU594954">
    <property type="protein sequence ID" value="CAG9280628.1"/>
    <property type="molecule type" value="Genomic_DNA"/>
</dbReference>
<dbReference type="InterPro" id="IPR001623">
    <property type="entry name" value="DnaJ_domain"/>
</dbReference>
<comment type="similarity">
    <text evidence="7">Belongs to the TIM14 family.</text>
</comment>
<dbReference type="PANTHER" id="PTHR12763:SF28">
    <property type="entry name" value="GEO10507P1-RELATED"/>
    <property type="match status" value="1"/>
</dbReference>
<dbReference type="Proteomes" id="UP000836788">
    <property type="component" value="Chromosome 13"/>
</dbReference>
<name>A0A8J9S3B3_PHATR</name>
<evidence type="ECO:0000256" key="5">
    <source>
        <dbReference type="ARBA" id="ARBA00023128"/>
    </source>
</evidence>
<keyword evidence="4" id="KW-1133">Transmembrane helix</keyword>
<keyword evidence="6" id="KW-0472">Membrane</keyword>
<gene>
    <name evidence="9" type="ORF">PTTT1_LOCUS13926</name>
</gene>
<evidence type="ECO:0000256" key="7">
    <source>
        <dbReference type="ARBA" id="ARBA00038105"/>
    </source>
</evidence>
<dbReference type="FunFam" id="1.10.287.110:FF:000001">
    <property type="entry name" value="Import inner membrane translocase subunit tim14"/>
    <property type="match status" value="1"/>
</dbReference>
<dbReference type="CDD" id="cd06257">
    <property type="entry name" value="DnaJ"/>
    <property type="match status" value="1"/>
</dbReference>
<dbReference type="AlphaFoldDB" id="A0A8J9S3B3"/>
<dbReference type="PANTHER" id="PTHR12763">
    <property type="match status" value="1"/>
</dbReference>
<sequence>GVGSKYYEGGFEDTMTRSEAALILGVRESSDPKRIKDAHRKLLILNHPDTGGSTYMAGKINEAKELL</sequence>
<feature type="non-terminal residue" evidence="9">
    <location>
        <position position="1"/>
    </location>
</feature>
<evidence type="ECO:0000256" key="2">
    <source>
        <dbReference type="ARBA" id="ARBA00022692"/>
    </source>
</evidence>
<protein>
    <recommendedName>
        <fullName evidence="8">J domain-containing protein</fullName>
    </recommendedName>
</protein>
<dbReference type="GO" id="GO:0001671">
    <property type="term" value="F:ATPase activator activity"/>
    <property type="evidence" value="ECO:0007669"/>
    <property type="project" value="TreeGrafter"/>
</dbReference>
<dbReference type="InterPro" id="IPR036869">
    <property type="entry name" value="J_dom_sf"/>
</dbReference>
<dbReference type="SUPFAM" id="SSF46565">
    <property type="entry name" value="Chaperone J-domain"/>
    <property type="match status" value="1"/>
</dbReference>
<keyword evidence="2" id="KW-0812">Transmembrane</keyword>
<feature type="non-terminal residue" evidence="9">
    <location>
        <position position="67"/>
    </location>
</feature>
<dbReference type="PROSITE" id="PS50076">
    <property type="entry name" value="DNAJ_2"/>
    <property type="match status" value="1"/>
</dbReference>
<reference evidence="9" key="1">
    <citation type="submission" date="2022-02" db="EMBL/GenBank/DDBJ databases">
        <authorList>
            <person name="Giguere J D."/>
        </authorList>
    </citation>
    <scope>NUCLEOTIDE SEQUENCE</scope>
    <source>
        <strain evidence="9">CCAP 1055/1</strain>
    </source>
</reference>
<keyword evidence="3" id="KW-0999">Mitochondrion inner membrane</keyword>
<dbReference type="Gene3D" id="1.10.287.110">
    <property type="entry name" value="DnaJ domain"/>
    <property type="match status" value="1"/>
</dbReference>